<dbReference type="EMBL" id="JABWDU010000003">
    <property type="protein sequence ID" value="NVD40382.1"/>
    <property type="molecule type" value="Genomic_DNA"/>
</dbReference>
<name>A0A7Y6UNP5_9HYPH</name>
<organism evidence="1 2">
    <name type="scientific">Ensifer oleiphilus</name>
    <dbReference type="NCBI Taxonomy" id="2742698"/>
    <lineage>
        <taxon>Bacteria</taxon>
        <taxon>Pseudomonadati</taxon>
        <taxon>Pseudomonadota</taxon>
        <taxon>Alphaproteobacteria</taxon>
        <taxon>Hyphomicrobiales</taxon>
        <taxon>Rhizobiaceae</taxon>
        <taxon>Sinorhizobium/Ensifer group</taxon>
        <taxon>Ensifer</taxon>
    </lineage>
</organism>
<dbReference type="AlphaFoldDB" id="A0A7Y6UNP5"/>
<accession>A0A7Y6UNP5</accession>
<evidence type="ECO:0000313" key="1">
    <source>
        <dbReference type="EMBL" id="NVD40382.1"/>
    </source>
</evidence>
<evidence type="ECO:0000313" key="2">
    <source>
        <dbReference type="Proteomes" id="UP000520198"/>
    </source>
</evidence>
<dbReference type="Proteomes" id="UP000520198">
    <property type="component" value="Unassembled WGS sequence"/>
</dbReference>
<comment type="caution">
    <text evidence="1">The sequence shown here is derived from an EMBL/GenBank/DDBJ whole genome shotgun (WGS) entry which is preliminary data.</text>
</comment>
<reference evidence="1 2" key="1">
    <citation type="submission" date="2020-06" db="EMBL/GenBank/DDBJ databases">
        <authorList>
            <person name="Grouzdev D.S."/>
        </authorList>
    </citation>
    <scope>NUCLEOTIDE SEQUENCE [LARGE SCALE GENOMIC DNA]</scope>
    <source>
        <strain evidence="1 2">HO-A22</strain>
    </source>
</reference>
<proteinExistence type="predicted"/>
<sequence>MRGIPDDMLAALSKAEVSMLWRVFETVCIEYDIPRDGEQIQHLARFLMSEFHRPLDEEALLIAAEAFYLHHDGKYAKSA</sequence>
<protein>
    <submittedName>
        <fullName evidence="1">Uncharacterized protein</fullName>
    </submittedName>
</protein>
<keyword evidence="2" id="KW-1185">Reference proteome</keyword>
<gene>
    <name evidence="1" type="ORF">HT585_16055</name>
</gene>